<protein>
    <submittedName>
        <fullName evidence="2">Uncharacterized protein</fullName>
    </submittedName>
</protein>
<dbReference type="AlphaFoldDB" id="A0AAD6X2B9"/>
<evidence type="ECO:0000313" key="3">
    <source>
        <dbReference type="Proteomes" id="UP001218188"/>
    </source>
</evidence>
<feature type="compositionally biased region" description="Basic and acidic residues" evidence="1">
    <location>
        <begin position="129"/>
        <end position="145"/>
    </location>
</feature>
<accession>A0AAD6X2B9</accession>
<evidence type="ECO:0000256" key="1">
    <source>
        <dbReference type="SAM" id="MobiDB-lite"/>
    </source>
</evidence>
<organism evidence="2 3">
    <name type="scientific">Mycena alexandri</name>
    <dbReference type="NCBI Taxonomy" id="1745969"/>
    <lineage>
        <taxon>Eukaryota</taxon>
        <taxon>Fungi</taxon>
        <taxon>Dikarya</taxon>
        <taxon>Basidiomycota</taxon>
        <taxon>Agaricomycotina</taxon>
        <taxon>Agaricomycetes</taxon>
        <taxon>Agaricomycetidae</taxon>
        <taxon>Agaricales</taxon>
        <taxon>Marasmiineae</taxon>
        <taxon>Mycenaceae</taxon>
        <taxon>Mycena</taxon>
    </lineage>
</organism>
<dbReference type="Proteomes" id="UP001218188">
    <property type="component" value="Unassembled WGS sequence"/>
</dbReference>
<dbReference type="EMBL" id="JARJCM010000099">
    <property type="protein sequence ID" value="KAJ7029634.1"/>
    <property type="molecule type" value="Genomic_DNA"/>
</dbReference>
<comment type="caution">
    <text evidence="2">The sequence shown here is derived from an EMBL/GenBank/DDBJ whole genome shotgun (WGS) entry which is preliminary data.</text>
</comment>
<proteinExistence type="predicted"/>
<keyword evidence="3" id="KW-1185">Reference proteome</keyword>
<gene>
    <name evidence="2" type="ORF">C8F04DRAFT_1368946</name>
</gene>
<sequence length="145" mass="15401">MAVADQNFSSKIVLVMLSTGTQGGGVSNAPVTVPHFEFKRIFKECIAKNLPNLLPMILRPVAFMDQLVAGEPTSAFPIMSGTRLQFLAGSDISGLAPQKPKQYISKVVNLAGDELDSEGSGGRVAPGIRDGDASQDDRWRGGLRG</sequence>
<reference evidence="2" key="1">
    <citation type="submission" date="2023-03" db="EMBL/GenBank/DDBJ databases">
        <title>Massive genome expansion in bonnet fungi (Mycena s.s.) driven by repeated elements and novel gene families across ecological guilds.</title>
        <authorList>
            <consortium name="Lawrence Berkeley National Laboratory"/>
            <person name="Harder C.B."/>
            <person name="Miyauchi S."/>
            <person name="Viragh M."/>
            <person name="Kuo A."/>
            <person name="Thoen E."/>
            <person name="Andreopoulos B."/>
            <person name="Lu D."/>
            <person name="Skrede I."/>
            <person name="Drula E."/>
            <person name="Henrissat B."/>
            <person name="Morin E."/>
            <person name="Kohler A."/>
            <person name="Barry K."/>
            <person name="LaButti K."/>
            <person name="Morin E."/>
            <person name="Salamov A."/>
            <person name="Lipzen A."/>
            <person name="Mereny Z."/>
            <person name="Hegedus B."/>
            <person name="Baldrian P."/>
            <person name="Stursova M."/>
            <person name="Weitz H."/>
            <person name="Taylor A."/>
            <person name="Grigoriev I.V."/>
            <person name="Nagy L.G."/>
            <person name="Martin F."/>
            <person name="Kauserud H."/>
        </authorList>
    </citation>
    <scope>NUCLEOTIDE SEQUENCE</scope>
    <source>
        <strain evidence="2">CBHHK200</strain>
    </source>
</reference>
<feature type="region of interest" description="Disordered" evidence="1">
    <location>
        <begin position="114"/>
        <end position="145"/>
    </location>
</feature>
<evidence type="ECO:0000313" key="2">
    <source>
        <dbReference type="EMBL" id="KAJ7029634.1"/>
    </source>
</evidence>
<name>A0AAD6X2B9_9AGAR</name>